<dbReference type="PROSITE" id="PS00211">
    <property type="entry name" value="ABC_TRANSPORTER_1"/>
    <property type="match status" value="1"/>
</dbReference>
<dbReference type="Proteomes" id="UP000298030">
    <property type="component" value="Unassembled WGS sequence"/>
</dbReference>
<keyword evidence="6" id="KW-1185">Reference proteome</keyword>
<sequence length="656" mass="74461">MEAYKGYPVIERMVKDIASIEDCWTYFVLWLIVKLLLAFIPAVSLWYSGQLLQMVETAVETRSVDTDALLRVAIGRVLAPLVSRILMDAISHLQIRIHKRIETYYSMRAFQVSSRLDVVTFKDPNVQGSFDLLRYRGYSEMTWNIFSNLIDMVSWTIQFVSQFTVLISVFKGHKETTFLIGTTAVRIVLDALGAAHRNFFFEGVYVCKCTHEDYIHSKGLESMANTEDYRKDIVAGGLGEFLGKEFNRLATRLGDDRLDDPWAIIMSRQKSWLALICDYLRDPVEALGQVYTCFKIVRSPAMVPFSLATVQLVNNSMSSLYTLLTSFTSRLENLSELIDKVRRFYDLLDCGNQIQDGTIPFPENQADISLGISVEFKNVSFKYSDKDDLAIKNASFKIEQGQLCVIVGENGSGKSTILSLLTRIYDVTEGQVLINGIDIRTLKLADVRKAVAVLYQEYAIFPVNLGLNIGYGDPDNYADTEKIRQAAKLGGADDFIEALQHKYDTHIIRPVYDYSNDEPTGDSIFVGKKTDFSKFDLNGTQKDFSGGQKQRIALSRLFMKSLVSSQDKVGLLLFDEPSAALDPKAEHDLFTRLRELRGNKTMIFSSHRFGKLTRHADLILYIRKGEVIEAGNHRELMKLEEGEYAKFWNLQAQDFL</sequence>
<dbReference type="InterPro" id="IPR017871">
    <property type="entry name" value="ABC_transporter-like_CS"/>
</dbReference>
<dbReference type="InterPro" id="IPR003439">
    <property type="entry name" value="ABC_transporter-like_ATP-bd"/>
</dbReference>
<dbReference type="EMBL" id="QPFP01000002">
    <property type="protein sequence ID" value="TEB38532.1"/>
    <property type="molecule type" value="Genomic_DNA"/>
</dbReference>
<protein>
    <submittedName>
        <fullName evidence="5">P-loop containing nucleoside triphosphate hydrolase protein</fullName>
    </submittedName>
</protein>
<dbReference type="AlphaFoldDB" id="A0A4Y7TY41"/>
<keyword evidence="1" id="KW-0547">Nucleotide-binding</keyword>
<dbReference type="OrthoDB" id="6500128at2759"/>
<gene>
    <name evidence="5" type="ORF">FA13DRAFT_1724487</name>
</gene>
<feature type="domain" description="ABC transporter" evidence="4">
    <location>
        <begin position="374"/>
        <end position="649"/>
    </location>
</feature>
<evidence type="ECO:0000256" key="2">
    <source>
        <dbReference type="ARBA" id="ARBA00022840"/>
    </source>
</evidence>
<feature type="transmembrane region" description="Helical" evidence="3">
    <location>
        <begin position="23"/>
        <end position="48"/>
    </location>
</feature>
<dbReference type="SMART" id="SM00382">
    <property type="entry name" value="AAA"/>
    <property type="match status" value="1"/>
</dbReference>
<dbReference type="SUPFAM" id="SSF52540">
    <property type="entry name" value="P-loop containing nucleoside triphosphate hydrolases"/>
    <property type="match status" value="1"/>
</dbReference>
<dbReference type="InterPro" id="IPR003593">
    <property type="entry name" value="AAA+_ATPase"/>
</dbReference>
<dbReference type="Pfam" id="PF00005">
    <property type="entry name" value="ABC_tran"/>
    <property type="match status" value="1"/>
</dbReference>
<proteinExistence type="predicted"/>
<keyword evidence="3" id="KW-0472">Membrane</keyword>
<dbReference type="InterPro" id="IPR027417">
    <property type="entry name" value="P-loop_NTPase"/>
</dbReference>
<name>A0A4Y7TY41_COPMI</name>
<keyword evidence="5" id="KW-0378">Hydrolase</keyword>
<evidence type="ECO:0000256" key="1">
    <source>
        <dbReference type="ARBA" id="ARBA00022741"/>
    </source>
</evidence>
<keyword evidence="3" id="KW-0812">Transmembrane</keyword>
<dbReference type="GO" id="GO:0005524">
    <property type="term" value="F:ATP binding"/>
    <property type="evidence" value="ECO:0007669"/>
    <property type="project" value="UniProtKB-KW"/>
</dbReference>
<evidence type="ECO:0000259" key="4">
    <source>
        <dbReference type="PROSITE" id="PS50893"/>
    </source>
</evidence>
<dbReference type="GO" id="GO:0016887">
    <property type="term" value="F:ATP hydrolysis activity"/>
    <property type="evidence" value="ECO:0007669"/>
    <property type="project" value="InterPro"/>
</dbReference>
<comment type="caution">
    <text evidence="5">The sequence shown here is derived from an EMBL/GenBank/DDBJ whole genome shotgun (WGS) entry which is preliminary data.</text>
</comment>
<dbReference type="GO" id="GO:0015421">
    <property type="term" value="F:ABC-type oligopeptide transporter activity"/>
    <property type="evidence" value="ECO:0007669"/>
    <property type="project" value="TreeGrafter"/>
</dbReference>
<organism evidence="5 6">
    <name type="scientific">Coprinellus micaceus</name>
    <name type="common">Glistening ink-cap mushroom</name>
    <name type="synonym">Coprinus micaceus</name>
    <dbReference type="NCBI Taxonomy" id="71717"/>
    <lineage>
        <taxon>Eukaryota</taxon>
        <taxon>Fungi</taxon>
        <taxon>Dikarya</taxon>
        <taxon>Basidiomycota</taxon>
        <taxon>Agaricomycotina</taxon>
        <taxon>Agaricomycetes</taxon>
        <taxon>Agaricomycetidae</taxon>
        <taxon>Agaricales</taxon>
        <taxon>Agaricineae</taxon>
        <taxon>Psathyrellaceae</taxon>
        <taxon>Coprinellus</taxon>
    </lineage>
</organism>
<dbReference type="InterPro" id="IPR039421">
    <property type="entry name" value="Type_1_exporter"/>
</dbReference>
<evidence type="ECO:0000313" key="6">
    <source>
        <dbReference type="Proteomes" id="UP000298030"/>
    </source>
</evidence>
<dbReference type="PANTHER" id="PTHR43394">
    <property type="entry name" value="ATP-DEPENDENT PERMEASE MDL1, MITOCHONDRIAL"/>
    <property type="match status" value="1"/>
</dbReference>
<dbReference type="PANTHER" id="PTHR43394:SF1">
    <property type="entry name" value="ATP-BINDING CASSETTE SUB-FAMILY B MEMBER 10, MITOCHONDRIAL"/>
    <property type="match status" value="1"/>
</dbReference>
<reference evidence="5 6" key="1">
    <citation type="journal article" date="2019" name="Nat. Ecol. Evol.">
        <title>Megaphylogeny resolves global patterns of mushroom evolution.</title>
        <authorList>
            <person name="Varga T."/>
            <person name="Krizsan K."/>
            <person name="Foldi C."/>
            <person name="Dima B."/>
            <person name="Sanchez-Garcia M."/>
            <person name="Sanchez-Ramirez S."/>
            <person name="Szollosi G.J."/>
            <person name="Szarkandi J.G."/>
            <person name="Papp V."/>
            <person name="Albert L."/>
            <person name="Andreopoulos W."/>
            <person name="Angelini C."/>
            <person name="Antonin V."/>
            <person name="Barry K.W."/>
            <person name="Bougher N.L."/>
            <person name="Buchanan P."/>
            <person name="Buyck B."/>
            <person name="Bense V."/>
            <person name="Catcheside P."/>
            <person name="Chovatia M."/>
            <person name="Cooper J."/>
            <person name="Damon W."/>
            <person name="Desjardin D."/>
            <person name="Finy P."/>
            <person name="Geml J."/>
            <person name="Haridas S."/>
            <person name="Hughes K."/>
            <person name="Justo A."/>
            <person name="Karasinski D."/>
            <person name="Kautmanova I."/>
            <person name="Kiss B."/>
            <person name="Kocsube S."/>
            <person name="Kotiranta H."/>
            <person name="LaButti K.M."/>
            <person name="Lechner B.E."/>
            <person name="Liimatainen K."/>
            <person name="Lipzen A."/>
            <person name="Lukacs Z."/>
            <person name="Mihaltcheva S."/>
            <person name="Morgado L.N."/>
            <person name="Niskanen T."/>
            <person name="Noordeloos M.E."/>
            <person name="Ohm R.A."/>
            <person name="Ortiz-Santana B."/>
            <person name="Ovrebo C."/>
            <person name="Racz N."/>
            <person name="Riley R."/>
            <person name="Savchenko A."/>
            <person name="Shiryaev A."/>
            <person name="Soop K."/>
            <person name="Spirin V."/>
            <person name="Szebenyi C."/>
            <person name="Tomsovsky M."/>
            <person name="Tulloss R.E."/>
            <person name="Uehling J."/>
            <person name="Grigoriev I.V."/>
            <person name="Vagvolgyi C."/>
            <person name="Papp T."/>
            <person name="Martin F.M."/>
            <person name="Miettinen O."/>
            <person name="Hibbett D.S."/>
            <person name="Nagy L.G."/>
        </authorList>
    </citation>
    <scope>NUCLEOTIDE SEQUENCE [LARGE SCALE GENOMIC DNA]</scope>
    <source>
        <strain evidence="5 6">FP101781</strain>
    </source>
</reference>
<keyword evidence="3" id="KW-1133">Transmembrane helix</keyword>
<evidence type="ECO:0000256" key="3">
    <source>
        <dbReference type="SAM" id="Phobius"/>
    </source>
</evidence>
<dbReference type="STRING" id="71717.A0A4Y7TY41"/>
<evidence type="ECO:0000313" key="5">
    <source>
        <dbReference type="EMBL" id="TEB38532.1"/>
    </source>
</evidence>
<accession>A0A4Y7TY41</accession>
<dbReference type="PROSITE" id="PS50893">
    <property type="entry name" value="ABC_TRANSPORTER_2"/>
    <property type="match status" value="1"/>
</dbReference>
<dbReference type="Gene3D" id="3.40.50.300">
    <property type="entry name" value="P-loop containing nucleotide triphosphate hydrolases"/>
    <property type="match status" value="1"/>
</dbReference>
<keyword evidence="2" id="KW-0067">ATP-binding</keyword>